<evidence type="ECO:0000256" key="1">
    <source>
        <dbReference type="ARBA" id="ARBA00006430"/>
    </source>
</evidence>
<dbReference type="AlphaFoldDB" id="A0A4T2BD74"/>
<protein>
    <submittedName>
        <fullName evidence="10">2-keto-3-deoxygluconate permease</fullName>
    </submittedName>
</protein>
<accession>A0A4T2BD74</accession>
<keyword evidence="2" id="KW-0813">Transport</keyword>
<keyword evidence="6" id="KW-0769">Symport</keyword>
<dbReference type="Proteomes" id="UP000306192">
    <property type="component" value="Unassembled WGS sequence"/>
</dbReference>
<evidence type="ECO:0000313" key="10">
    <source>
        <dbReference type="EMBL" id="TIH28620.1"/>
    </source>
</evidence>
<feature type="transmembrane region" description="Helical" evidence="9">
    <location>
        <begin position="258"/>
        <end position="282"/>
    </location>
</feature>
<comment type="caution">
    <text evidence="10">The sequence shown here is derived from an EMBL/GenBank/DDBJ whole genome shotgun (WGS) entry which is preliminary data.</text>
</comment>
<keyword evidence="11" id="KW-1185">Reference proteome</keyword>
<feature type="transmembrane region" description="Helical" evidence="9">
    <location>
        <begin position="78"/>
        <end position="97"/>
    </location>
</feature>
<feature type="transmembrane region" description="Helical" evidence="9">
    <location>
        <begin position="196"/>
        <end position="218"/>
    </location>
</feature>
<keyword evidence="4" id="KW-0762">Sugar transport</keyword>
<keyword evidence="3" id="KW-1003">Cell membrane</keyword>
<gene>
    <name evidence="10" type="ORF">D4765_18350</name>
</gene>
<comment type="similarity">
    <text evidence="1">Belongs to the KdgT transporter family.</text>
</comment>
<proteinExistence type="inferred from homology"/>
<feature type="transmembrane region" description="Helical" evidence="9">
    <location>
        <begin position="224"/>
        <end position="246"/>
    </location>
</feature>
<sequence>MSVPIKATIEKVPGGMMLVPLLVGAVLATFAPGTADFFGSFTGGLLTGSTPILAVFYVCMGASINVRATPYILKKGGALFGSKVLLAIVIGIVAGRFMTELPIQGGLLAGLSVLALVAAFSDTNGGLYMALMGQYGSPKDVAAYSIMTIESGPFLTMAILGVAGLSAFPWQSLVGALIPLLLGMLLGSLDPAMRKFLSSAAPVLIFFFGLALGFGISLQTVLKAGLLGLVLGILVLGVGAVVLFFADRATGGSGLGGLAAASTAGNAAAVPMLVAAANHAYLPAAGPATVLVSASIVVTSIGTPLVVAWYARRLGSRAANNIRTPVAEAAR</sequence>
<evidence type="ECO:0000256" key="5">
    <source>
        <dbReference type="ARBA" id="ARBA00022692"/>
    </source>
</evidence>
<feature type="transmembrane region" description="Helical" evidence="9">
    <location>
        <begin position="45"/>
        <end position="66"/>
    </location>
</feature>
<keyword evidence="8 9" id="KW-0472">Membrane</keyword>
<dbReference type="GO" id="GO:0016020">
    <property type="term" value="C:membrane"/>
    <property type="evidence" value="ECO:0007669"/>
    <property type="project" value="InterPro"/>
</dbReference>
<name>A0A4T2BD74_9MICO</name>
<dbReference type="InterPro" id="IPR004684">
    <property type="entry name" value="2keto-3dGluconate_permease"/>
</dbReference>
<keyword evidence="7 9" id="KW-1133">Transmembrane helix</keyword>
<feature type="transmembrane region" description="Helical" evidence="9">
    <location>
        <begin position="141"/>
        <end position="164"/>
    </location>
</feature>
<evidence type="ECO:0000256" key="9">
    <source>
        <dbReference type="SAM" id="Phobius"/>
    </source>
</evidence>
<evidence type="ECO:0000256" key="3">
    <source>
        <dbReference type="ARBA" id="ARBA00022475"/>
    </source>
</evidence>
<feature type="transmembrane region" description="Helical" evidence="9">
    <location>
        <begin position="288"/>
        <end position="311"/>
    </location>
</feature>
<evidence type="ECO:0000256" key="7">
    <source>
        <dbReference type="ARBA" id="ARBA00022989"/>
    </source>
</evidence>
<feature type="transmembrane region" description="Helical" evidence="9">
    <location>
        <begin position="170"/>
        <end position="189"/>
    </location>
</feature>
<reference evidence="10 11" key="1">
    <citation type="journal article" date="2019" name="Microorganisms">
        <title>Systematic Affiliation and Genome Analysis of Subtercola vilae DB165(T) with Particular Emphasis on Cold Adaptation of an Isolate from a High-Altitude Cold Volcano Lake.</title>
        <authorList>
            <person name="Villalobos A.S."/>
            <person name="Wiese J."/>
            <person name="Imhoff J.F."/>
            <person name="Dorador C."/>
            <person name="Keller A."/>
            <person name="Hentschel U."/>
        </authorList>
    </citation>
    <scope>NUCLEOTIDE SEQUENCE [LARGE SCALE GENOMIC DNA]</scope>
    <source>
        <strain evidence="10 11">DB165</strain>
    </source>
</reference>
<evidence type="ECO:0000256" key="6">
    <source>
        <dbReference type="ARBA" id="ARBA00022847"/>
    </source>
</evidence>
<dbReference type="OrthoDB" id="3185611at2"/>
<feature type="transmembrane region" description="Helical" evidence="9">
    <location>
        <begin position="103"/>
        <end position="120"/>
    </location>
</feature>
<organism evidence="10 11">
    <name type="scientific">Subtercola vilae</name>
    <dbReference type="NCBI Taxonomy" id="2056433"/>
    <lineage>
        <taxon>Bacteria</taxon>
        <taxon>Bacillati</taxon>
        <taxon>Actinomycetota</taxon>
        <taxon>Actinomycetes</taxon>
        <taxon>Micrococcales</taxon>
        <taxon>Microbacteriaceae</taxon>
        <taxon>Subtercola</taxon>
    </lineage>
</organism>
<dbReference type="Pfam" id="PF03812">
    <property type="entry name" value="KdgT"/>
    <property type="match status" value="1"/>
</dbReference>
<evidence type="ECO:0000256" key="4">
    <source>
        <dbReference type="ARBA" id="ARBA00022597"/>
    </source>
</evidence>
<evidence type="ECO:0000256" key="8">
    <source>
        <dbReference type="ARBA" id="ARBA00023136"/>
    </source>
</evidence>
<evidence type="ECO:0000256" key="2">
    <source>
        <dbReference type="ARBA" id="ARBA00022448"/>
    </source>
</evidence>
<dbReference type="EMBL" id="QYRT01000068">
    <property type="protein sequence ID" value="TIH28620.1"/>
    <property type="molecule type" value="Genomic_DNA"/>
</dbReference>
<dbReference type="GO" id="GO:0015649">
    <property type="term" value="F:2-keto-3-deoxygluconate:proton symporter activity"/>
    <property type="evidence" value="ECO:0007669"/>
    <property type="project" value="InterPro"/>
</dbReference>
<evidence type="ECO:0000313" key="11">
    <source>
        <dbReference type="Proteomes" id="UP000306192"/>
    </source>
</evidence>
<keyword evidence="5 9" id="KW-0812">Transmembrane</keyword>